<feature type="compositionally biased region" description="Polar residues" evidence="1">
    <location>
        <begin position="187"/>
        <end position="202"/>
    </location>
</feature>
<keyword evidence="4" id="KW-1185">Reference proteome</keyword>
<evidence type="ECO:0000259" key="2">
    <source>
        <dbReference type="Pfam" id="PF12760"/>
    </source>
</evidence>
<sequence length="355" mass="41813">MMLIHEDDLLSTLFRVPYMRQRYRISDYPNIKDLLAKWRQFLKKFPDENTCYNYFFQLKWPNGFRCPQCHFPNASKITSRRLPIYQCYQCHHQTTLTAGTILEQTRLPLQKWLAAFFFLSLDQLGVNALQLHLLLQVTYKTAWSMHRKIRQRISQADYFHPVGGHPTSISISSSISIDLTKKETDSTELTEGNEPTKTNELTESPKETINRVSTCGIMFERAPGHKAVMIGFEIADDLYDPALEQIKIKLIPQQYLISREDGNSISFSYIELFKEQHFAIESTVVPAPRMRYRKKRAVQRVFDQVVKRLVQTYGTIRNKYLQYYYDEMCFYYQAAIQKINLFQRLSQLSMVNYVA</sequence>
<dbReference type="InterPro" id="IPR036280">
    <property type="entry name" value="Multihaem_cyt_sf"/>
</dbReference>
<dbReference type="InterPro" id="IPR024442">
    <property type="entry name" value="Transposase_Zn_ribbon"/>
</dbReference>
<feature type="domain" description="Transposase zinc-ribbon" evidence="2">
    <location>
        <begin position="46"/>
        <end position="93"/>
    </location>
</feature>
<comment type="caution">
    <text evidence="3">The sequence shown here is derived from an EMBL/GenBank/DDBJ whole genome shotgun (WGS) entry which is preliminary data.</text>
</comment>
<dbReference type="RefSeq" id="WP_377773102.1">
    <property type="nucleotide sequence ID" value="NZ_JBHUHO010000031.1"/>
</dbReference>
<dbReference type="Pfam" id="PF12760">
    <property type="entry name" value="Zn_ribbon_IS1595"/>
    <property type="match status" value="1"/>
</dbReference>
<evidence type="ECO:0000313" key="4">
    <source>
        <dbReference type="Proteomes" id="UP001597362"/>
    </source>
</evidence>
<reference evidence="4" key="1">
    <citation type="journal article" date="2019" name="Int. J. Syst. Evol. Microbiol.">
        <title>The Global Catalogue of Microorganisms (GCM) 10K type strain sequencing project: providing services to taxonomists for standard genome sequencing and annotation.</title>
        <authorList>
            <consortium name="The Broad Institute Genomics Platform"/>
            <consortium name="The Broad Institute Genome Sequencing Center for Infectious Disease"/>
            <person name="Wu L."/>
            <person name="Ma J."/>
        </authorList>
    </citation>
    <scope>NUCLEOTIDE SEQUENCE [LARGE SCALE GENOMIC DNA]</scope>
    <source>
        <strain evidence="4">GH52</strain>
    </source>
</reference>
<organism evidence="3 4">
    <name type="scientific">Paenibacillus yanchengensis</name>
    <dbReference type="NCBI Taxonomy" id="2035833"/>
    <lineage>
        <taxon>Bacteria</taxon>
        <taxon>Bacillati</taxon>
        <taxon>Bacillota</taxon>
        <taxon>Bacilli</taxon>
        <taxon>Bacillales</taxon>
        <taxon>Paenibacillaceae</taxon>
        <taxon>Paenibacillus</taxon>
    </lineage>
</organism>
<proteinExistence type="predicted"/>
<evidence type="ECO:0000256" key="1">
    <source>
        <dbReference type="SAM" id="MobiDB-lite"/>
    </source>
</evidence>
<feature type="region of interest" description="Disordered" evidence="1">
    <location>
        <begin position="182"/>
        <end position="204"/>
    </location>
</feature>
<evidence type="ECO:0000313" key="3">
    <source>
        <dbReference type="EMBL" id="MFD2116680.1"/>
    </source>
</evidence>
<protein>
    <submittedName>
        <fullName evidence="3">Transposase</fullName>
    </submittedName>
</protein>
<accession>A0ABW4YLR6</accession>
<dbReference type="Proteomes" id="UP001597362">
    <property type="component" value="Unassembled WGS sequence"/>
</dbReference>
<gene>
    <name evidence="3" type="ORF">ACFSJH_13205</name>
</gene>
<dbReference type="EMBL" id="JBHUHO010000031">
    <property type="protein sequence ID" value="MFD2116680.1"/>
    <property type="molecule type" value="Genomic_DNA"/>
</dbReference>
<dbReference type="SUPFAM" id="SSF48695">
    <property type="entry name" value="Multiheme cytochromes"/>
    <property type="match status" value="1"/>
</dbReference>
<name>A0ABW4YLR6_9BACL</name>